<sequence>MSSMVTKSQARQLLHNKFVVILGGSVQRSMYKDLVVLLQMDHHLTPSQLKSKLRCHLCHILPEITLSTYNKSRSLTHKRVYNSGYLQELSLAKDNIEPFNTACIYKFYVFRREQSNAQVLLYFYFKKLALLVMLEKLLMRWYFITMVLKFFNFYDVKQYGLQSVAEYKENLIRFFSEIKTIACHNCLIIWVLAMPLGRKIKGGFLTPEVGHLGPTLRYDIIEANFYSMKLADFNGLDVVDLHFYFRHNLHHRMPDGIHWDVLAHRRISSLLIKHVSDAWGVELYSRPQQGR</sequence>
<dbReference type="EMBL" id="AYCK01012150">
    <property type="status" value="NOT_ANNOTATED_CDS"/>
    <property type="molecule type" value="Genomic_DNA"/>
</dbReference>
<reference evidence="3" key="1">
    <citation type="submission" date="2013-10" db="EMBL/GenBank/DDBJ databases">
        <authorList>
            <person name="Schartl M."/>
            <person name="Warren W."/>
        </authorList>
    </citation>
    <scope>NUCLEOTIDE SEQUENCE [LARGE SCALE GENOMIC DNA]</scope>
    <source>
        <strain evidence="3">female</strain>
    </source>
</reference>
<dbReference type="eggNOG" id="ENOG502QVBZ">
    <property type="taxonomic scope" value="Eukaryota"/>
</dbReference>
<dbReference type="Proteomes" id="UP000028760">
    <property type="component" value="Unassembled WGS sequence"/>
</dbReference>
<keyword evidence="3" id="KW-1185">Reference proteome</keyword>
<accession>A0A087Y8X7</accession>
<dbReference type="GeneTree" id="ENSGT00390000002231"/>
<dbReference type="STRING" id="48698.ENSPFOP00000014480"/>
<dbReference type="EMBL" id="AYCK01012152">
    <property type="status" value="NOT_ANNOTATED_CDS"/>
    <property type="molecule type" value="Genomic_DNA"/>
</dbReference>
<dbReference type="OMA" id="KTIACHN"/>
<dbReference type="AlphaFoldDB" id="A0A087Y8X7"/>
<dbReference type="SUPFAM" id="SSF52266">
    <property type="entry name" value="SGNH hydrolase"/>
    <property type="match status" value="1"/>
</dbReference>
<dbReference type="InterPro" id="IPR036514">
    <property type="entry name" value="SGNH_hydro_sf"/>
</dbReference>
<evidence type="ECO:0000256" key="1">
    <source>
        <dbReference type="ARBA" id="ARBA00037957"/>
    </source>
</evidence>
<dbReference type="Ensembl" id="ENSPFOT00000014502.1">
    <property type="protein sequence ID" value="ENSPFOP00000014480.1"/>
    <property type="gene ID" value="ENSPFOG00000014461.1"/>
</dbReference>
<organism evidence="2 3">
    <name type="scientific">Poecilia formosa</name>
    <name type="common">Amazon molly</name>
    <name type="synonym">Limia formosa</name>
    <dbReference type="NCBI Taxonomy" id="48698"/>
    <lineage>
        <taxon>Eukaryota</taxon>
        <taxon>Metazoa</taxon>
        <taxon>Chordata</taxon>
        <taxon>Craniata</taxon>
        <taxon>Vertebrata</taxon>
        <taxon>Euteleostomi</taxon>
        <taxon>Actinopterygii</taxon>
        <taxon>Neopterygii</taxon>
        <taxon>Teleostei</taxon>
        <taxon>Neoteleostei</taxon>
        <taxon>Acanthomorphata</taxon>
        <taxon>Ovalentaria</taxon>
        <taxon>Atherinomorphae</taxon>
        <taxon>Cyprinodontiformes</taxon>
        <taxon>Poeciliidae</taxon>
        <taxon>Poeciliinae</taxon>
        <taxon>Poecilia</taxon>
    </lineage>
</organism>
<evidence type="ECO:0000313" key="2">
    <source>
        <dbReference type="Ensembl" id="ENSPFOP00000014480.1"/>
    </source>
</evidence>
<comment type="similarity">
    <text evidence="1">Belongs to the PC-esterase family.</text>
</comment>
<dbReference type="EMBL" id="AYCK01012151">
    <property type="status" value="NOT_ANNOTATED_CDS"/>
    <property type="molecule type" value="Genomic_DNA"/>
</dbReference>
<reference evidence="2" key="3">
    <citation type="submission" date="2025-09" db="UniProtKB">
        <authorList>
            <consortium name="Ensembl"/>
        </authorList>
    </citation>
    <scope>IDENTIFICATION</scope>
</reference>
<dbReference type="PANTHER" id="PTHR14469">
    <property type="entry name" value="SARCOMA ANTIGEN NY-SAR-23"/>
    <property type="match status" value="1"/>
</dbReference>
<dbReference type="Gene3D" id="3.40.50.1110">
    <property type="entry name" value="SGNH hydrolase"/>
    <property type="match status" value="1"/>
</dbReference>
<name>A0A087Y8X7_POEFO</name>
<proteinExistence type="inferred from homology"/>
<protein>
    <recommendedName>
        <fullName evidence="4">Family with sequence similarity 113</fullName>
    </recommendedName>
</protein>
<evidence type="ECO:0008006" key="4">
    <source>
        <dbReference type="Google" id="ProtNLM"/>
    </source>
</evidence>
<dbReference type="PANTHER" id="PTHR14469:SF0">
    <property type="entry name" value="FAMILY WITH SEQUENCE SIMILARITY 113"/>
    <property type="match status" value="1"/>
</dbReference>
<reference evidence="2" key="2">
    <citation type="submission" date="2025-08" db="UniProtKB">
        <authorList>
            <consortium name="Ensembl"/>
        </authorList>
    </citation>
    <scope>IDENTIFICATION</scope>
</reference>
<evidence type="ECO:0000313" key="3">
    <source>
        <dbReference type="Proteomes" id="UP000028760"/>
    </source>
</evidence>